<dbReference type="KEGG" id="kre:GWK63_07610"/>
<reference evidence="1 2" key="1">
    <citation type="submission" date="2020-03" db="EMBL/GenBank/DDBJ databases">
        <title>Isolation of cellulose-producing strains, genome characterization and application of the synthesized cellulose films as an economical and sustainable material for piezoelectric sensor construction.</title>
        <authorList>
            <person name="Mangayil R.K."/>
        </authorList>
    </citation>
    <scope>NUCLEOTIDE SEQUENCE [LARGE SCALE GENOMIC DNA]</scope>
    <source>
        <strain evidence="1 2">ENS 9a1a</strain>
    </source>
</reference>
<proteinExistence type="predicted"/>
<organism evidence="1 2">
    <name type="scientific">Komagataeibacter rhaeticus</name>
    <dbReference type="NCBI Taxonomy" id="215221"/>
    <lineage>
        <taxon>Bacteria</taxon>
        <taxon>Pseudomonadati</taxon>
        <taxon>Pseudomonadota</taxon>
        <taxon>Alphaproteobacteria</taxon>
        <taxon>Acetobacterales</taxon>
        <taxon>Acetobacteraceae</taxon>
        <taxon>Komagataeibacter</taxon>
    </lineage>
</organism>
<sequence>MSALSHTMGGDLDLSATGGVAVVTGADQTRQALLRRLCTGTGAYIWQPGYGAGLPARVGGVMDEGAIRALVLEQMQADAGVDQTRAITVSVTSPKTGACLLAISYTDARSGAVQELALTA</sequence>
<dbReference type="RefSeq" id="WP_007398478.1">
    <property type="nucleotide sequence ID" value="NZ_CALMTF010000103.1"/>
</dbReference>
<accession>A0A181CAK7</accession>
<keyword evidence="2" id="KW-1185">Reference proteome</keyword>
<dbReference type="SUPFAM" id="SSF160719">
    <property type="entry name" value="gpW/gp25-like"/>
    <property type="match status" value="1"/>
</dbReference>
<dbReference type="AlphaFoldDB" id="A0A181CAK7"/>
<name>A0A181CAK7_9PROT</name>
<dbReference type="GeneID" id="85022017"/>
<gene>
    <name evidence="1" type="ORF">GWK63_07610</name>
</gene>
<dbReference type="EMBL" id="CP050139">
    <property type="protein sequence ID" value="QIP35348.1"/>
    <property type="molecule type" value="Genomic_DNA"/>
</dbReference>
<evidence type="ECO:0000313" key="1">
    <source>
        <dbReference type="EMBL" id="QIP35348.1"/>
    </source>
</evidence>
<evidence type="ECO:0000313" key="2">
    <source>
        <dbReference type="Proteomes" id="UP000502533"/>
    </source>
</evidence>
<protein>
    <submittedName>
        <fullName evidence="1">Phage tail protein</fullName>
    </submittedName>
</protein>
<dbReference type="Proteomes" id="UP000502533">
    <property type="component" value="Chromosome"/>
</dbReference>
<dbReference type="Gene3D" id="3.10.450.40">
    <property type="match status" value="1"/>
</dbReference>